<gene>
    <name evidence="6" type="ORF">MU516_12030</name>
</gene>
<evidence type="ECO:0000256" key="5">
    <source>
        <dbReference type="SAM" id="Phobius"/>
    </source>
</evidence>
<evidence type="ECO:0000313" key="7">
    <source>
        <dbReference type="Proteomes" id="UP001320702"/>
    </source>
</evidence>
<comment type="subcellular location">
    <subcellularLocation>
        <location evidence="1">Endomembrane system</location>
        <topology evidence="1">Multi-pass membrane protein</topology>
    </subcellularLocation>
</comment>
<accession>A0ABT2KAM1</accession>
<dbReference type="Gene3D" id="1.20.120.1630">
    <property type="match status" value="1"/>
</dbReference>
<dbReference type="Pfam" id="PF04191">
    <property type="entry name" value="PEMT"/>
    <property type="match status" value="1"/>
</dbReference>
<dbReference type="PANTHER" id="PTHR12714">
    <property type="entry name" value="PROTEIN-S ISOPRENYLCYSTEINE O-METHYLTRANSFERASE"/>
    <property type="match status" value="1"/>
</dbReference>
<feature type="transmembrane region" description="Helical" evidence="5">
    <location>
        <begin position="38"/>
        <end position="56"/>
    </location>
</feature>
<keyword evidence="3 5" id="KW-1133">Transmembrane helix</keyword>
<evidence type="ECO:0000256" key="2">
    <source>
        <dbReference type="ARBA" id="ARBA00022692"/>
    </source>
</evidence>
<proteinExistence type="predicted"/>
<dbReference type="InterPro" id="IPR007318">
    <property type="entry name" value="Phopholipid_MeTrfase"/>
</dbReference>
<comment type="caution">
    <text evidence="6">The sequence shown here is derived from an EMBL/GenBank/DDBJ whole genome shotgun (WGS) entry which is preliminary data.</text>
</comment>
<evidence type="ECO:0000256" key="4">
    <source>
        <dbReference type="ARBA" id="ARBA00023136"/>
    </source>
</evidence>
<protein>
    <submittedName>
        <fullName evidence="6">Isoprenylcysteine carboxylmethyltransferase family protein</fullName>
    </submittedName>
</protein>
<keyword evidence="7" id="KW-1185">Reference proteome</keyword>
<dbReference type="EMBL" id="JANAVZ010000006">
    <property type="protein sequence ID" value="MCT4333593.1"/>
    <property type="molecule type" value="Genomic_DNA"/>
</dbReference>
<organism evidence="6 7">
    <name type="scientific">Paracoccus maritimus</name>
    <dbReference type="NCBI Taxonomy" id="2933292"/>
    <lineage>
        <taxon>Bacteria</taxon>
        <taxon>Pseudomonadati</taxon>
        <taxon>Pseudomonadota</taxon>
        <taxon>Alphaproteobacteria</taxon>
        <taxon>Rhodobacterales</taxon>
        <taxon>Paracoccaceae</taxon>
        <taxon>Paracoccus</taxon>
    </lineage>
</organism>
<dbReference type="Proteomes" id="UP001320702">
    <property type="component" value="Unassembled WGS sequence"/>
</dbReference>
<evidence type="ECO:0000256" key="3">
    <source>
        <dbReference type="ARBA" id="ARBA00022989"/>
    </source>
</evidence>
<dbReference type="PANTHER" id="PTHR12714:SF9">
    <property type="entry name" value="PROTEIN-S-ISOPRENYLCYSTEINE O-METHYLTRANSFERASE"/>
    <property type="match status" value="1"/>
</dbReference>
<name>A0ABT2KAM1_9RHOB</name>
<keyword evidence="2 5" id="KW-0812">Transmembrane</keyword>
<feature type="transmembrane region" description="Helical" evidence="5">
    <location>
        <begin position="7"/>
        <end position="26"/>
    </location>
</feature>
<keyword evidence="4 5" id="KW-0472">Membrane</keyword>
<evidence type="ECO:0000256" key="1">
    <source>
        <dbReference type="ARBA" id="ARBA00004127"/>
    </source>
</evidence>
<evidence type="ECO:0000313" key="6">
    <source>
        <dbReference type="EMBL" id="MCT4333593.1"/>
    </source>
</evidence>
<reference evidence="6 7" key="1">
    <citation type="submission" date="2022-04" db="EMBL/GenBank/DDBJ databases">
        <title>Paracoccus sp. YLB-12 draft genome sequence.</title>
        <authorList>
            <person name="Yu L."/>
        </authorList>
    </citation>
    <scope>NUCLEOTIDE SEQUENCE [LARGE SCALE GENOMIC DNA]</scope>
    <source>
        <strain evidence="6 7">YLB-12</strain>
    </source>
</reference>
<sequence>MRLTLDYPPVWLAGSCAVAWGLGRLVPHGPGWQGLPGWILILSGLSVMIAAAGTMWRKRTTLDPHGQPAALVTTGVFALSRNPIYLGDALILAGLCLIFAAPVAALILVPVFMIVISRRFIAAEEARLATAFPDMFAQYRAHTRRWI</sequence>
<feature type="transmembrane region" description="Helical" evidence="5">
    <location>
        <begin position="91"/>
        <end position="116"/>
    </location>
</feature>
<dbReference type="RefSeq" id="WP_260277450.1">
    <property type="nucleotide sequence ID" value="NZ_JANAVZ010000006.1"/>
</dbReference>